<dbReference type="InterPro" id="IPR006370">
    <property type="entry name" value="HB_polyprenyltransferase-like"/>
</dbReference>
<dbReference type="CDD" id="cd13959">
    <property type="entry name" value="PT_UbiA_COQ2"/>
    <property type="match status" value="1"/>
</dbReference>
<evidence type="ECO:0000256" key="1">
    <source>
        <dbReference type="ARBA" id="ARBA00001946"/>
    </source>
</evidence>
<keyword evidence="7 11" id="KW-0831">Ubiquinone biosynthesis</keyword>
<dbReference type="InterPro" id="IPR030470">
    <property type="entry name" value="UbiA_prenylTrfase_CS"/>
</dbReference>
<dbReference type="InterPro" id="IPR039653">
    <property type="entry name" value="Prenyltransferase"/>
</dbReference>
<name>A0AAU7X5F7_9HYPH</name>
<keyword evidence="10 11" id="KW-0472">Membrane</keyword>
<evidence type="ECO:0000256" key="6">
    <source>
        <dbReference type="ARBA" id="ARBA00022679"/>
    </source>
</evidence>
<comment type="cofactor">
    <cofactor evidence="1 11">
        <name>Mg(2+)</name>
        <dbReference type="ChEBI" id="CHEBI:18420"/>
    </cofactor>
</comment>
<dbReference type="PROSITE" id="PS00943">
    <property type="entry name" value="UBIA"/>
    <property type="match status" value="1"/>
</dbReference>
<dbReference type="NCBIfam" id="TIGR01474">
    <property type="entry name" value="ubiA_proteo"/>
    <property type="match status" value="1"/>
</dbReference>
<gene>
    <name evidence="11 13" type="primary">ubiA</name>
    <name evidence="13" type="ORF">ABS361_13805</name>
</gene>
<evidence type="ECO:0000256" key="9">
    <source>
        <dbReference type="ARBA" id="ARBA00022989"/>
    </source>
</evidence>
<evidence type="ECO:0000256" key="10">
    <source>
        <dbReference type="ARBA" id="ARBA00023136"/>
    </source>
</evidence>
<feature type="transmembrane region" description="Helical" evidence="11">
    <location>
        <begin position="71"/>
        <end position="90"/>
    </location>
</feature>
<keyword evidence="8 11" id="KW-0812">Transmembrane</keyword>
<feature type="transmembrane region" description="Helical" evidence="11">
    <location>
        <begin position="168"/>
        <end position="187"/>
    </location>
</feature>
<dbReference type="Gene3D" id="1.10.357.140">
    <property type="entry name" value="UbiA prenyltransferase"/>
    <property type="match status" value="1"/>
</dbReference>
<feature type="transmembrane region" description="Helical" evidence="11">
    <location>
        <begin position="237"/>
        <end position="261"/>
    </location>
</feature>
<dbReference type="Pfam" id="PF01040">
    <property type="entry name" value="UbiA"/>
    <property type="match status" value="1"/>
</dbReference>
<protein>
    <recommendedName>
        <fullName evidence="11 12">4-hydroxybenzoate octaprenyltransferase</fullName>
        <ecNumber evidence="11 12">2.5.1.39</ecNumber>
    </recommendedName>
    <alternativeName>
        <fullName evidence="11">4-HB polyprenyltransferase</fullName>
    </alternativeName>
</protein>
<comment type="subcellular location">
    <subcellularLocation>
        <location evidence="11">Cell inner membrane</location>
        <topology evidence="11">Multi-pass membrane protein</topology>
    </subcellularLocation>
    <subcellularLocation>
        <location evidence="2">Membrane</location>
        <topology evidence="2">Multi-pass membrane protein</topology>
    </subcellularLocation>
</comment>
<evidence type="ECO:0000256" key="8">
    <source>
        <dbReference type="ARBA" id="ARBA00022692"/>
    </source>
</evidence>
<dbReference type="KEGG" id="mflg:ABS361_13805"/>
<proteinExistence type="inferred from homology"/>
<evidence type="ECO:0000256" key="4">
    <source>
        <dbReference type="ARBA" id="ARBA00022475"/>
    </source>
</evidence>
<comment type="catalytic activity">
    <reaction evidence="11">
        <text>all-trans-octaprenyl diphosphate + 4-hydroxybenzoate = 4-hydroxy-3-(all-trans-octaprenyl)benzoate + diphosphate</text>
        <dbReference type="Rhea" id="RHEA:27782"/>
        <dbReference type="ChEBI" id="CHEBI:1617"/>
        <dbReference type="ChEBI" id="CHEBI:17879"/>
        <dbReference type="ChEBI" id="CHEBI:33019"/>
        <dbReference type="ChEBI" id="CHEBI:57711"/>
        <dbReference type="EC" id="2.5.1.39"/>
    </reaction>
</comment>
<evidence type="ECO:0000256" key="7">
    <source>
        <dbReference type="ARBA" id="ARBA00022688"/>
    </source>
</evidence>
<dbReference type="PANTHER" id="PTHR11048:SF28">
    <property type="entry name" value="4-HYDROXYBENZOATE POLYPRENYLTRANSFERASE, MITOCHONDRIAL"/>
    <property type="match status" value="1"/>
</dbReference>
<evidence type="ECO:0000256" key="11">
    <source>
        <dbReference type="HAMAP-Rule" id="MF_01635"/>
    </source>
</evidence>
<dbReference type="Gene3D" id="1.20.120.1780">
    <property type="entry name" value="UbiA prenyltransferase"/>
    <property type="match status" value="1"/>
</dbReference>
<comment type="pathway">
    <text evidence="11">Cofactor biosynthesis; ubiquinone biosynthesis.</text>
</comment>
<reference evidence="13" key="1">
    <citation type="submission" date="2024-06" db="EMBL/GenBank/DDBJ databases">
        <title>Methylostella associata gen. nov., sp. nov., a novel Ancalomicrobiaceae-affiliated facultatively methylotrophic bacteria that feed on methanotrophs of the genus Methylococcus.</title>
        <authorList>
            <person name="Saltykova V."/>
            <person name="Danilova O.V."/>
            <person name="Oshkin I.Y."/>
            <person name="Belova S.E."/>
            <person name="Pimenov N.V."/>
            <person name="Dedysh S.N."/>
        </authorList>
    </citation>
    <scope>NUCLEOTIDE SEQUENCE</scope>
    <source>
        <strain evidence="13">S20</strain>
    </source>
</reference>
<dbReference type="FunFam" id="1.20.120.1780:FF:000001">
    <property type="entry name" value="4-hydroxybenzoate octaprenyltransferase"/>
    <property type="match status" value="1"/>
</dbReference>
<dbReference type="HAMAP" id="MF_01635">
    <property type="entry name" value="UbiA"/>
    <property type="match status" value="1"/>
</dbReference>
<feature type="transmembrane region" description="Helical" evidence="11">
    <location>
        <begin position="194"/>
        <end position="212"/>
    </location>
</feature>
<keyword evidence="11" id="KW-0460">Magnesium</keyword>
<keyword evidence="5 11" id="KW-0997">Cell inner membrane</keyword>
<dbReference type="PANTHER" id="PTHR11048">
    <property type="entry name" value="PRENYLTRANSFERASES"/>
    <property type="match status" value="1"/>
</dbReference>
<dbReference type="InterPro" id="IPR044878">
    <property type="entry name" value="UbiA_sf"/>
</dbReference>
<dbReference type="EMBL" id="CP158568">
    <property type="protein sequence ID" value="XBY43173.1"/>
    <property type="molecule type" value="Genomic_DNA"/>
</dbReference>
<dbReference type="GO" id="GO:0005886">
    <property type="term" value="C:plasma membrane"/>
    <property type="evidence" value="ECO:0007669"/>
    <property type="project" value="UniProtKB-SubCell"/>
</dbReference>
<feature type="transmembrane region" description="Helical" evidence="11">
    <location>
        <begin position="128"/>
        <end position="156"/>
    </location>
</feature>
<sequence length="316" mass="34170">MPDSSEPADTATVADAVRGHWADRWLPAAARPYARLCRLERPIGWWLLLWPCWWSTALAAVAAGARWPNPWHLVLFMIGAIAMRGAGCTYNDIVDRDIDAAVARTRSRPIPAGQVTVRQAKIFLLVQALVGLIVLLQFNGFAIVAGIASLGVVAIYPFMKRITNWPQAVLGLAFSWGALMGWAVTFGRIEPPAIALYAASILWTIGYDTIYAHQDKEDDAVVGVRSTALLFGRHTRLALTILYGAAVLAMAVALGMVGVGWPAKLGLAAFAAHLAWQIAAIDIDDPDGCLKLFRSNRDAGWLLFAGLVAEAFLRGA</sequence>
<dbReference type="GO" id="GO:0006744">
    <property type="term" value="P:ubiquinone biosynthetic process"/>
    <property type="evidence" value="ECO:0007669"/>
    <property type="project" value="UniProtKB-UniRule"/>
</dbReference>
<evidence type="ECO:0000256" key="2">
    <source>
        <dbReference type="ARBA" id="ARBA00004141"/>
    </source>
</evidence>
<dbReference type="GO" id="GO:0008412">
    <property type="term" value="F:4-hydroxybenzoate polyprenyltransferase activity"/>
    <property type="evidence" value="ECO:0007669"/>
    <property type="project" value="UniProtKB-UniRule"/>
</dbReference>
<accession>A0AAU7X5F7</accession>
<evidence type="ECO:0000256" key="12">
    <source>
        <dbReference type="NCBIfam" id="TIGR01474"/>
    </source>
</evidence>
<evidence type="ECO:0000256" key="5">
    <source>
        <dbReference type="ARBA" id="ARBA00022519"/>
    </source>
</evidence>
<keyword evidence="4 11" id="KW-1003">Cell membrane</keyword>
<evidence type="ECO:0000256" key="3">
    <source>
        <dbReference type="ARBA" id="ARBA00005985"/>
    </source>
</evidence>
<keyword evidence="6 11" id="KW-0808">Transferase</keyword>
<evidence type="ECO:0000313" key="13">
    <source>
        <dbReference type="EMBL" id="XBY43173.1"/>
    </source>
</evidence>
<dbReference type="EC" id="2.5.1.39" evidence="11 12"/>
<dbReference type="RefSeq" id="WP_407048275.1">
    <property type="nucleotide sequence ID" value="NZ_CP158568.1"/>
</dbReference>
<comment type="similarity">
    <text evidence="3 11">Belongs to the UbiA prenyltransferase family.</text>
</comment>
<keyword evidence="9 11" id="KW-1133">Transmembrane helix</keyword>
<dbReference type="InterPro" id="IPR000537">
    <property type="entry name" value="UbiA_prenyltransferase"/>
</dbReference>
<dbReference type="AlphaFoldDB" id="A0AAU7X5F7"/>
<feature type="transmembrane region" description="Helical" evidence="11">
    <location>
        <begin position="43"/>
        <end position="65"/>
    </location>
</feature>
<comment type="function">
    <text evidence="11">Catalyzes the prenylation of para-hydroxybenzoate (PHB) with an all-trans polyprenyl group. Mediates the second step in the final reaction sequence of ubiquinone-8 (UQ-8) biosynthesis, which is the condensation of the polyisoprenoid side chain with PHB, generating the first membrane-bound Q intermediate 3-octaprenyl-4-hydroxybenzoate.</text>
</comment>
<organism evidence="13">
    <name type="scientific">Methyloraptor flagellatus</name>
    <dbReference type="NCBI Taxonomy" id="3162530"/>
    <lineage>
        <taxon>Bacteria</taxon>
        <taxon>Pseudomonadati</taxon>
        <taxon>Pseudomonadota</taxon>
        <taxon>Alphaproteobacteria</taxon>
        <taxon>Hyphomicrobiales</taxon>
        <taxon>Ancalomicrobiaceae</taxon>
        <taxon>Methyloraptor</taxon>
    </lineage>
</organism>
<dbReference type="FunFam" id="1.10.357.140:FF:000003">
    <property type="entry name" value="4-hydroxybenzoate polyprenyltransferase, mitochondrial"/>
    <property type="match status" value="1"/>
</dbReference>